<evidence type="ECO:0008006" key="5">
    <source>
        <dbReference type="Google" id="ProtNLM"/>
    </source>
</evidence>
<dbReference type="Pfam" id="PF21788">
    <property type="entry name" value="TNP-like_GBD"/>
    <property type="match status" value="1"/>
</dbReference>
<evidence type="ECO:0000313" key="4">
    <source>
        <dbReference type="Proteomes" id="UP000225706"/>
    </source>
</evidence>
<protein>
    <recommendedName>
        <fullName evidence="5">THAP-type domain-containing protein</fullName>
    </recommendedName>
</protein>
<accession>A0A2B4RWJ4</accession>
<evidence type="ECO:0000259" key="1">
    <source>
        <dbReference type="Pfam" id="PF21787"/>
    </source>
</evidence>
<gene>
    <name evidence="3" type="ORF">AWC38_SpisGene14329</name>
</gene>
<dbReference type="EMBL" id="LSMT01000287">
    <property type="protein sequence ID" value="PFX21189.1"/>
    <property type="molecule type" value="Genomic_DNA"/>
</dbReference>
<organism evidence="3 4">
    <name type="scientific">Stylophora pistillata</name>
    <name type="common">Smooth cauliflower coral</name>
    <dbReference type="NCBI Taxonomy" id="50429"/>
    <lineage>
        <taxon>Eukaryota</taxon>
        <taxon>Metazoa</taxon>
        <taxon>Cnidaria</taxon>
        <taxon>Anthozoa</taxon>
        <taxon>Hexacorallia</taxon>
        <taxon>Scleractinia</taxon>
        <taxon>Astrocoeniina</taxon>
        <taxon>Pocilloporidae</taxon>
        <taxon>Stylophora</taxon>
    </lineage>
</organism>
<feature type="domain" description="Transposable element P transposase-like RNase H" evidence="1">
    <location>
        <begin position="345"/>
        <end position="441"/>
    </location>
</feature>
<dbReference type="AlphaFoldDB" id="A0A2B4RWJ4"/>
<reference evidence="4" key="1">
    <citation type="journal article" date="2017" name="bioRxiv">
        <title>Comparative analysis of the genomes of Stylophora pistillata and Acropora digitifera provides evidence for extensive differences between species of corals.</title>
        <authorList>
            <person name="Voolstra C.R."/>
            <person name="Li Y."/>
            <person name="Liew Y.J."/>
            <person name="Baumgarten S."/>
            <person name="Zoccola D."/>
            <person name="Flot J.-F."/>
            <person name="Tambutte S."/>
            <person name="Allemand D."/>
            <person name="Aranda M."/>
        </authorList>
    </citation>
    <scope>NUCLEOTIDE SEQUENCE [LARGE SCALE GENOMIC DNA]</scope>
</reference>
<proteinExistence type="predicted"/>
<dbReference type="InterPro" id="IPR048365">
    <property type="entry name" value="TNP-like_RNaseH_N"/>
</dbReference>
<dbReference type="InterPro" id="IPR048366">
    <property type="entry name" value="TNP-like_GBD"/>
</dbReference>
<name>A0A2B4RWJ4_STYPI</name>
<comment type="caution">
    <text evidence="3">The sequence shown here is derived from an EMBL/GenBank/DDBJ whole genome shotgun (WGS) entry which is preliminary data.</text>
</comment>
<evidence type="ECO:0000259" key="2">
    <source>
        <dbReference type="Pfam" id="PF21788"/>
    </source>
</evidence>
<sequence>METLGCPHFSVPLSVPLAESKGKDEPLEFGASFTAGAAGRCGSCRRTKGIGIWKLPAPLNDDFRKWREAWLNELTKYRVIDKDFQNQIDNDKVSTCKKHFKPEDIEIFKSTKLTKKKPKFGALSCQNMPKKSHPTTLTQPRLARIVRESTTTESTRNRYFYSNFPDFCKKIQTLRCLSEWRVEEMADRVVLKRGKEPFCSAEYELIVDYSLGFTVMCYGWLIPDDHQLYKTYARSMRNITLSNLIKEVGRLILCPGIDCYEINSSLAHHVIPKSADPFECDDGSDMFTSKEYWRSKNCSVLVESSEKCSTCAEQLYSSDRKAQAKQRRSLEPAKLNAPISKTSTERNTHDLIGFVDLGDPDVNFATLDKHDDVATYALVFLVRGVCTELKFSLAYFATTGVTSVQIMPLFWEAVCILECICNLWVIAATSDGASPNRRFYRLHKNLDGGSGKEVCYRTINLYATYMWNDGLYVIWQHITQLFHQDMENGLKLLPKLTYNHINISSYSAMRVSFAAHVLSASVSAVMRTFSSPDTAATAKLCEMVDSFFDCLNVRSTTEHETKRKPFLAPYISVQDVRFQWLESTFLVYLQDWFQSIKDRPGNFTKTARSKIFLSWQTYEGLQITSYSMIEATK</sequence>
<evidence type="ECO:0000313" key="3">
    <source>
        <dbReference type="EMBL" id="PFX21189.1"/>
    </source>
</evidence>
<keyword evidence="4" id="KW-1185">Reference proteome</keyword>
<dbReference type="Proteomes" id="UP000225706">
    <property type="component" value="Unassembled WGS sequence"/>
</dbReference>
<dbReference type="OrthoDB" id="5965425at2759"/>
<dbReference type="Pfam" id="PF21787">
    <property type="entry name" value="TNP-like_RNaseH_N"/>
    <property type="match status" value="1"/>
</dbReference>
<feature type="domain" description="Transposable element P transposase-like GTP-binding insertion" evidence="2">
    <location>
        <begin position="464"/>
        <end position="563"/>
    </location>
</feature>